<evidence type="ECO:0000256" key="1">
    <source>
        <dbReference type="ARBA" id="ARBA00009477"/>
    </source>
</evidence>
<gene>
    <name evidence="8" type="ORF">DFP88_101261</name>
</gene>
<dbReference type="InterPro" id="IPR058647">
    <property type="entry name" value="BSH_CzcB-like"/>
</dbReference>
<dbReference type="Pfam" id="PF25954">
    <property type="entry name" value="Beta-barrel_RND_2"/>
    <property type="match status" value="1"/>
</dbReference>
<keyword evidence="4" id="KW-0812">Transmembrane</keyword>
<feature type="region of interest" description="Disordered" evidence="3">
    <location>
        <begin position="1"/>
        <end position="34"/>
    </location>
</feature>
<dbReference type="RefSeq" id="WP_110812637.1">
    <property type="nucleotide sequence ID" value="NZ_QJTE01000001.1"/>
</dbReference>
<dbReference type="SUPFAM" id="SSF111369">
    <property type="entry name" value="HlyD-like secretion proteins"/>
    <property type="match status" value="1"/>
</dbReference>
<reference evidence="8 9" key="1">
    <citation type="submission" date="2018-06" db="EMBL/GenBank/DDBJ databases">
        <title>Genomic Encyclopedia of Type Strains, Phase III (KMG-III): the genomes of soil and plant-associated and newly described type strains.</title>
        <authorList>
            <person name="Whitman W."/>
        </authorList>
    </citation>
    <scope>NUCLEOTIDE SEQUENCE [LARGE SCALE GENOMIC DNA]</scope>
    <source>
        <strain evidence="8 9">CECT 9025</strain>
    </source>
</reference>
<dbReference type="PANTHER" id="PTHR30469">
    <property type="entry name" value="MULTIDRUG RESISTANCE PROTEIN MDTA"/>
    <property type="match status" value="1"/>
</dbReference>
<proteinExistence type="inferred from homology"/>
<dbReference type="InterPro" id="IPR006143">
    <property type="entry name" value="RND_pump_MFP"/>
</dbReference>
<protein>
    <submittedName>
        <fullName evidence="8">RND family efflux transporter MFP subunit</fullName>
    </submittedName>
</protein>
<evidence type="ECO:0000259" key="5">
    <source>
        <dbReference type="Pfam" id="PF25954"/>
    </source>
</evidence>
<comment type="caution">
    <text evidence="8">The sequence shown here is derived from an EMBL/GenBank/DDBJ whole genome shotgun (WGS) entry which is preliminary data.</text>
</comment>
<dbReference type="OrthoDB" id="9806939at2"/>
<dbReference type="EMBL" id="QJTE01000001">
    <property type="protein sequence ID" value="PYE85593.1"/>
    <property type="molecule type" value="Genomic_DNA"/>
</dbReference>
<evidence type="ECO:0000256" key="2">
    <source>
        <dbReference type="SAM" id="Coils"/>
    </source>
</evidence>
<feature type="coiled-coil region" evidence="2">
    <location>
        <begin position="207"/>
        <end position="241"/>
    </location>
</feature>
<accession>A0A318SVF9</accession>
<sequence>MNDMSKNRADTHEDAPREDPALVDANGKPQWAMSRRETERLLRERAGLPPIRRRWPWIVLALVLLAAAGGAAYWQMQRGAAAPVEEAAPAEPAPEETVYRLAGPEVLQLEPMLLTRTVRVTGTLEPTRSAELSSEISGTVETVAVQPGDSVSRGDILVQVDTESLGIDLDLARSNASATEVQLGLAQTQLERAQQLSDRGVATTSTLDEARSSVQQLQSSLSAQQDQVRSAELRLRNATLRAPFDGMVSSRTVDPGQFVQTGTPLMTVVDLSSVEMEGNAPVASAARLEAGQSVRLNIDGMEAGAIEGTVQRINPVASSGSRTITVYIEIDNAEGRLRGGMFATGEVVTATEADALALPEAALREDAEGTYVLRVEDGVLARAPVETGAGWSGDLTRVTEGLAPGDIVVSAPLDDLAAGARVQLEE</sequence>
<evidence type="ECO:0000313" key="9">
    <source>
        <dbReference type="Proteomes" id="UP000248311"/>
    </source>
</evidence>
<dbReference type="InterPro" id="IPR058637">
    <property type="entry name" value="YknX-like_C"/>
</dbReference>
<dbReference type="NCBIfam" id="TIGR01730">
    <property type="entry name" value="RND_mfp"/>
    <property type="match status" value="1"/>
</dbReference>
<feature type="domain" description="CzcB-like barrel-sandwich hybrid" evidence="6">
    <location>
        <begin position="129"/>
        <end position="270"/>
    </location>
</feature>
<dbReference type="GO" id="GO:1990281">
    <property type="term" value="C:efflux pump complex"/>
    <property type="evidence" value="ECO:0007669"/>
    <property type="project" value="TreeGrafter"/>
</dbReference>
<organism evidence="8 9">
    <name type="scientific">Pseudoroseicyclus aestuarii</name>
    <dbReference type="NCBI Taxonomy" id="1795041"/>
    <lineage>
        <taxon>Bacteria</taxon>
        <taxon>Pseudomonadati</taxon>
        <taxon>Pseudomonadota</taxon>
        <taxon>Alphaproteobacteria</taxon>
        <taxon>Rhodobacterales</taxon>
        <taxon>Paracoccaceae</taxon>
        <taxon>Pseudoroseicyclus</taxon>
    </lineage>
</organism>
<name>A0A318SVF9_9RHOB</name>
<feature type="transmembrane region" description="Helical" evidence="4">
    <location>
        <begin position="55"/>
        <end position="74"/>
    </location>
</feature>
<dbReference type="Proteomes" id="UP000248311">
    <property type="component" value="Unassembled WGS sequence"/>
</dbReference>
<dbReference type="Pfam" id="PF25973">
    <property type="entry name" value="BSH_CzcB"/>
    <property type="match status" value="1"/>
</dbReference>
<evidence type="ECO:0000259" key="7">
    <source>
        <dbReference type="Pfam" id="PF25989"/>
    </source>
</evidence>
<feature type="domain" description="YknX-like C-terminal permuted SH3-like" evidence="7">
    <location>
        <begin position="355"/>
        <end position="423"/>
    </location>
</feature>
<keyword evidence="4" id="KW-0472">Membrane</keyword>
<evidence type="ECO:0000256" key="3">
    <source>
        <dbReference type="SAM" id="MobiDB-lite"/>
    </source>
</evidence>
<keyword evidence="4" id="KW-1133">Transmembrane helix</keyword>
<evidence type="ECO:0000259" key="6">
    <source>
        <dbReference type="Pfam" id="PF25973"/>
    </source>
</evidence>
<dbReference type="Pfam" id="PF25989">
    <property type="entry name" value="YknX_C"/>
    <property type="match status" value="1"/>
</dbReference>
<feature type="domain" description="CusB-like beta-barrel" evidence="5">
    <location>
        <begin position="280"/>
        <end position="348"/>
    </location>
</feature>
<dbReference type="Gene3D" id="1.10.287.470">
    <property type="entry name" value="Helix hairpin bin"/>
    <property type="match status" value="1"/>
</dbReference>
<dbReference type="InterPro" id="IPR058792">
    <property type="entry name" value="Beta-barrel_RND_2"/>
</dbReference>
<evidence type="ECO:0000313" key="8">
    <source>
        <dbReference type="EMBL" id="PYE85593.1"/>
    </source>
</evidence>
<comment type="similarity">
    <text evidence="1">Belongs to the membrane fusion protein (MFP) (TC 8.A.1) family.</text>
</comment>
<keyword evidence="2" id="KW-0175">Coiled coil</keyword>
<evidence type="ECO:0000256" key="4">
    <source>
        <dbReference type="SAM" id="Phobius"/>
    </source>
</evidence>
<dbReference type="Gene3D" id="2.40.420.20">
    <property type="match status" value="1"/>
</dbReference>
<dbReference type="GO" id="GO:0015562">
    <property type="term" value="F:efflux transmembrane transporter activity"/>
    <property type="evidence" value="ECO:0007669"/>
    <property type="project" value="TreeGrafter"/>
</dbReference>
<dbReference type="Gene3D" id="2.40.30.170">
    <property type="match status" value="1"/>
</dbReference>
<dbReference type="PANTHER" id="PTHR30469:SF15">
    <property type="entry name" value="HLYD FAMILY OF SECRETION PROTEINS"/>
    <property type="match status" value="1"/>
</dbReference>
<dbReference type="AlphaFoldDB" id="A0A318SVF9"/>
<keyword evidence="9" id="KW-1185">Reference proteome</keyword>
<dbReference type="Gene3D" id="2.40.50.100">
    <property type="match status" value="1"/>
</dbReference>
<feature type="compositionally biased region" description="Basic and acidic residues" evidence="3">
    <location>
        <begin position="1"/>
        <end position="20"/>
    </location>
</feature>